<proteinExistence type="predicted"/>
<dbReference type="EMBL" id="MN234170">
    <property type="protein sequence ID" value="QFG08892.1"/>
    <property type="molecule type" value="Genomic_DNA"/>
</dbReference>
<organism evidence="2 3">
    <name type="scientific">Mycobacterium phage MalagasyRose</name>
    <dbReference type="NCBI Taxonomy" id="2599870"/>
    <lineage>
        <taxon>Viruses</taxon>
        <taxon>Duplodnaviria</taxon>
        <taxon>Heunggongvirae</taxon>
        <taxon>Uroviricota</taxon>
        <taxon>Caudoviricetes</taxon>
        <taxon>Malagasyrosevirus</taxon>
        <taxon>Malagasyrosevirus malagasyrose</taxon>
    </lineage>
</organism>
<gene>
    <name evidence="2" type="primary">44</name>
    <name evidence="2" type="ORF">PBI_MALAGASYROSE_44</name>
</gene>
<dbReference type="KEGG" id="vg:80019517"/>
<evidence type="ECO:0000313" key="2">
    <source>
        <dbReference type="EMBL" id="QFG08892.1"/>
    </source>
</evidence>
<evidence type="ECO:0008006" key="4">
    <source>
        <dbReference type="Google" id="ProtNLM"/>
    </source>
</evidence>
<evidence type="ECO:0000256" key="1">
    <source>
        <dbReference type="SAM" id="MobiDB-lite"/>
    </source>
</evidence>
<dbReference type="GeneID" id="80019517"/>
<reference evidence="2 3" key="1">
    <citation type="submission" date="2019-07" db="EMBL/GenBank/DDBJ databases">
        <authorList>
            <person name="Garlena R.A."/>
            <person name="Russell D.A."/>
            <person name="Pope W.H."/>
            <person name="Jacobs-Sera D."/>
            <person name="Hatfull G.F."/>
        </authorList>
    </citation>
    <scope>NUCLEOTIDE SEQUENCE [LARGE SCALE GENOMIC DNA]</scope>
</reference>
<keyword evidence="3" id="KW-1185">Reference proteome</keyword>
<protein>
    <recommendedName>
        <fullName evidence="4">Immunity repressor</fullName>
    </recommendedName>
</protein>
<dbReference type="Proteomes" id="UP000326279">
    <property type="component" value="Segment"/>
</dbReference>
<sequence length="159" mass="17876">MRELSQTCVAGVVNALVATSQGRCATIRFETRIADMPRTDRNGKELQESLAYWLDVTKQELQRAYTQGFGCSNATYFRHRQEDNYPDAEQIRVIANELGYDETIRRNLEVEFGLAEPDDDHKGLAQGGTTTAPFATATRRKVEPKQATKAQIAKRNPPL</sequence>
<dbReference type="RefSeq" id="YP_010754916.1">
    <property type="nucleotide sequence ID" value="NC_073465.1"/>
</dbReference>
<evidence type="ECO:0000313" key="3">
    <source>
        <dbReference type="Proteomes" id="UP000326279"/>
    </source>
</evidence>
<accession>A0A5J6TJ81</accession>
<feature type="region of interest" description="Disordered" evidence="1">
    <location>
        <begin position="117"/>
        <end position="159"/>
    </location>
</feature>
<name>A0A5J6TJ81_9CAUD</name>